<evidence type="ECO:0000256" key="7">
    <source>
        <dbReference type="ARBA" id="ARBA00022614"/>
    </source>
</evidence>
<evidence type="ECO:0000256" key="9">
    <source>
        <dbReference type="ARBA" id="ARBA00022729"/>
    </source>
</evidence>
<dbReference type="Pfam" id="PF01462">
    <property type="entry name" value="LRRNT"/>
    <property type="match status" value="1"/>
</dbReference>
<evidence type="ECO:0000256" key="6">
    <source>
        <dbReference type="ARBA" id="ARBA00022530"/>
    </source>
</evidence>
<dbReference type="InterPro" id="IPR032675">
    <property type="entry name" value="LRR_dom_sf"/>
</dbReference>
<comment type="subcellular location">
    <subcellularLocation>
        <location evidence="1">Secreted</location>
        <location evidence="1">Extracellular space</location>
        <location evidence="1">Extracellular matrix</location>
    </subcellularLocation>
</comment>
<keyword evidence="20" id="KW-1185">Reference proteome</keyword>
<dbReference type="SUPFAM" id="SSF52058">
    <property type="entry name" value="L domain-like"/>
    <property type="match status" value="1"/>
</dbReference>
<dbReference type="Proteomes" id="UP000322234">
    <property type="component" value="Unassembled WGS sequence"/>
</dbReference>
<evidence type="ECO:0000256" key="10">
    <source>
        <dbReference type="ARBA" id="ARBA00022737"/>
    </source>
</evidence>
<dbReference type="GO" id="GO:0005615">
    <property type="term" value="C:extracellular space"/>
    <property type="evidence" value="ECO:0007669"/>
    <property type="project" value="TreeGrafter"/>
</dbReference>
<comment type="similarity">
    <text evidence="2">Belongs to the small leucine-rich proteoglycan (SLRP) family. SLRP class II subfamily.</text>
</comment>
<dbReference type="PANTHER" id="PTHR45712">
    <property type="entry name" value="AGAP008170-PA"/>
    <property type="match status" value="1"/>
</dbReference>
<gene>
    <name evidence="19" type="ORF">E5288_WYG010451</name>
</gene>
<keyword evidence="5" id="KW-0964">Secreted</keyword>
<reference evidence="19" key="1">
    <citation type="submission" date="2019-10" db="EMBL/GenBank/DDBJ databases">
        <title>The sequence and de novo assembly of the wild yak genome.</title>
        <authorList>
            <person name="Liu Y."/>
        </authorList>
    </citation>
    <scope>NUCLEOTIDE SEQUENCE [LARGE SCALE GENOMIC DNA]</scope>
    <source>
        <strain evidence="19">WY2019</strain>
    </source>
</reference>
<evidence type="ECO:0000313" key="19">
    <source>
        <dbReference type="EMBL" id="MXQ95093.1"/>
    </source>
</evidence>
<keyword evidence="13" id="KW-0325">Glycoprotein</keyword>
<keyword evidence="10" id="KW-0677">Repeat</keyword>
<keyword evidence="14" id="KW-0873">Pyrrolidone carboxylic acid</keyword>
<keyword evidence="11" id="KW-0654">Proteoglycan</keyword>
<dbReference type="SMART" id="SM00013">
    <property type="entry name" value="LRRNT"/>
    <property type="match status" value="1"/>
</dbReference>
<dbReference type="SMART" id="SM00369">
    <property type="entry name" value="LRR_TYP"/>
    <property type="match status" value="8"/>
</dbReference>
<dbReference type="InterPro" id="IPR001611">
    <property type="entry name" value="Leu-rich_rpt"/>
</dbReference>
<dbReference type="InterPro" id="IPR050333">
    <property type="entry name" value="SLRP"/>
</dbReference>
<protein>
    <recommendedName>
        <fullName evidence="4">Fibromodulin</fullName>
    </recommendedName>
    <alternativeName>
        <fullName evidence="17">Collagen-binding 59 kDa protein</fullName>
    </alternativeName>
    <alternativeName>
        <fullName evidence="16">Keratan sulfate proteoglycan fibromodulin</fullName>
    </alternativeName>
</protein>
<comment type="caution">
    <text evidence="19">The sequence shown here is derived from an EMBL/GenBank/DDBJ whole genome shotgun (WGS) entry which is preliminary data.</text>
</comment>
<keyword evidence="9" id="KW-0732">Signal</keyword>
<evidence type="ECO:0000256" key="5">
    <source>
        <dbReference type="ARBA" id="ARBA00022525"/>
    </source>
</evidence>
<keyword evidence="8" id="KW-0765">Sulfation</keyword>
<evidence type="ECO:0000256" key="4">
    <source>
        <dbReference type="ARBA" id="ARBA00018230"/>
    </source>
</evidence>
<evidence type="ECO:0000256" key="16">
    <source>
        <dbReference type="ARBA" id="ARBA00032216"/>
    </source>
</evidence>
<dbReference type="EMBL" id="VBQZ03000126">
    <property type="protein sequence ID" value="MXQ95093.1"/>
    <property type="molecule type" value="Genomic_DNA"/>
</dbReference>
<comment type="subunit">
    <text evidence="3">Binds to type I and type II collagen.</text>
</comment>
<dbReference type="Pfam" id="PF00560">
    <property type="entry name" value="LRR_1"/>
    <property type="match status" value="1"/>
</dbReference>
<organism evidence="19 20">
    <name type="scientific">Bos mutus</name>
    <name type="common">wild yak</name>
    <dbReference type="NCBI Taxonomy" id="72004"/>
    <lineage>
        <taxon>Eukaryota</taxon>
        <taxon>Metazoa</taxon>
        <taxon>Chordata</taxon>
        <taxon>Craniata</taxon>
        <taxon>Vertebrata</taxon>
        <taxon>Euteleostomi</taxon>
        <taxon>Mammalia</taxon>
        <taxon>Eutheria</taxon>
        <taxon>Laurasiatheria</taxon>
        <taxon>Artiodactyla</taxon>
        <taxon>Ruminantia</taxon>
        <taxon>Pecora</taxon>
        <taxon>Bovidae</taxon>
        <taxon>Bovinae</taxon>
        <taxon>Bos</taxon>
    </lineage>
</organism>
<dbReference type="FunFam" id="3.80.10.10:FF:000390">
    <property type="entry name" value="fibromodulin"/>
    <property type="match status" value="1"/>
</dbReference>
<dbReference type="AlphaFoldDB" id="A0A6B0S7A9"/>
<evidence type="ECO:0000256" key="8">
    <source>
        <dbReference type="ARBA" id="ARBA00022641"/>
    </source>
</evidence>
<evidence type="ECO:0000256" key="1">
    <source>
        <dbReference type="ARBA" id="ARBA00004498"/>
    </source>
</evidence>
<evidence type="ECO:0000256" key="2">
    <source>
        <dbReference type="ARBA" id="ARBA00005818"/>
    </source>
</evidence>
<evidence type="ECO:0000256" key="3">
    <source>
        <dbReference type="ARBA" id="ARBA00011226"/>
    </source>
</evidence>
<dbReference type="InterPro" id="IPR003591">
    <property type="entry name" value="Leu-rich_rpt_typical-subtyp"/>
</dbReference>
<keyword evidence="12" id="KW-1015">Disulfide bond</keyword>
<dbReference type="Gene3D" id="3.80.10.10">
    <property type="entry name" value="Ribonuclease Inhibitor"/>
    <property type="match status" value="3"/>
</dbReference>
<dbReference type="InterPro" id="IPR000372">
    <property type="entry name" value="LRRNT"/>
</dbReference>
<dbReference type="Pfam" id="PF13516">
    <property type="entry name" value="LRR_6"/>
    <property type="match status" value="1"/>
</dbReference>
<evidence type="ECO:0000259" key="18">
    <source>
        <dbReference type="SMART" id="SM00013"/>
    </source>
</evidence>
<name>A0A6B0S7A9_9CETA</name>
<evidence type="ECO:0000256" key="15">
    <source>
        <dbReference type="ARBA" id="ARBA00025136"/>
    </source>
</evidence>
<dbReference type="SMART" id="SM00364">
    <property type="entry name" value="LRR_BAC"/>
    <property type="match status" value="5"/>
</dbReference>
<evidence type="ECO:0000313" key="20">
    <source>
        <dbReference type="Proteomes" id="UP000322234"/>
    </source>
</evidence>
<evidence type="ECO:0000256" key="14">
    <source>
        <dbReference type="ARBA" id="ARBA00023283"/>
    </source>
</evidence>
<evidence type="ECO:0000256" key="11">
    <source>
        <dbReference type="ARBA" id="ARBA00022974"/>
    </source>
</evidence>
<evidence type="ECO:0000256" key="12">
    <source>
        <dbReference type="ARBA" id="ARBA00023157"/>
    </source>
</evidence>
<dbReference type="Pfam" id="PF13855">
    <property type="entry name" value="LRR_8"/>
    <property type="match status" value="2"/>
</dbReference>
<comment type="function">
    <text evidence="15">Affects the rate of fibrils formation. May have a primary role in collagen fibrillogenesis.</text>
</comment>
<dbReference type="PROSITE" id="PS51450">
    <property type="entry name" value="LRR"/>
    <property type="match status" value="3"/>
</dbReference>
<evidence type="ECO:0000256" key="13">
    <source>
        <dbReference type="ARBA" id="ARBA00023180"/>
    </source>
</evidence>
<proteinExistence type="inferred from homology"/>
<keyword evidence="7" id="KW-0433">Leucine-rich repeat</keyword>
<feature type="domain" description="LRRNT" evidence="18">
    <location>
        <begin position="180"/>
        <end position="214"/>
    </location>
</feature>
<accession>A0A6B0S7A9</accession>
<dbReference type="FunFam" id="3.80.10.10:FF:000460">
    <property type="entry name" value="Fibromodulin"/>
    <property type="match status" value="1"/>
</dbReference>
<keyword evidence="6" id="KW-0272">Extracellular matrix</keyword>
<sequence>MTPKESRVRRMHSPGRLEEEGCSCLPRCLVWKEKWTQRLTVPTSRQPPWACSSPEPSMEKCAAGTRANSTMNSICDYAQTKKGSKVSLPRGDTHPSGRCSLLKHKMQWASILLLAGLCSLSWAQYEEDSHWWFQFLRNQQSTYDDPYDPYPYEPYEPYPYGGEEGPAYAYGSPPQPEPRDCPQECDCPPNFPTAMYCDNRNLKYLPFVPSRMKYVYFQNNQISSIQEGVFDNATGLLWIALHGNQITSDKVGKKVFSKLRHLERLYLDHNNLTRIPSPLPRSLRELHLDHNQISRVPNNALEGLENLTALYLHHNEIQEVGSSMKGLRSLILLDLSYNHLRKVPDGLPSALEQLYLEHNNVFSVPDSYFRGSPKLLYVRLSHNSLTNNGLASNTFNSSSLLELDLSYNQLQKIPPVSTNLENLYLQGNRINEFSISSFCTVVDVMNFSKLQVLRLDGNEIKRSAMPADAPLCLRLASLIEI</sequence>
<dbReference type="PANTHER" id="PTHR45712:SF4">
    <property type="entry name" value="FIBROMODULIN"/>
    <property type="match status" value="1"/>
</dbReference>
<evidence type="ECO:0000256" key="17">
    <source>
        <dbReference type="ARBA" id="ARBA00083272"/>
    </source>
</evidence>